<name>A0ABQ0KCI5_MYCNV</name>
<dbReference type="Proteomes" id="UP000069773">
    <property type="component" value="Unassembled WGS sequence"/>
</dbReference>
<dbReference type="EMBL" id="BCTA01000002">
    <property type="protein sequence ID" value="GAT06968.1"/>
    <property type="molecule type" value="Genomic_DNA"/>
</dbReference>
<reference evidence="1 2" key="1">
    <citation type="journal article" date="2016" name="Genome Announc.">
        <title>Draft Genome Sequences of Five Rapidly Growing Mycobacterium Species, M. thermoresistibile, M. fortuitum subsp. acetamidolyticum, M. canariasense, M. brisbanense, and M. novocastrense.</title>
        <authorList>
            <person name="Katahira K."/>
            <person name="Ogura Y."/>
            <person name="Gotoh Y."/>
            <person name="Hayashi T."/>
        </authorList>
    </citation>
    <scope>NUCLEOTIDE SEQUENCE [LARGE SCALE GENOMIC DNA]</scope>
    <source>
        <strain evidence="1 2">JCM18114</strain>
    </source>
</reference>
<protein>
    <submittedName>
        <fullName evidence="1">Uncharacterized protein</fullName>
    </submittedName>
</protein>
<keyword evidence="2" id="KW-1185">Reference proteome</keyword>
<comment type="caution">
    <text evidence="1">The sequence shown here is derived from an EMBL/GenBank/DDBJ whole genome shotgun (WGS) entry which is preliminary data.</text>
</comment>
<proteinExistence type="predicted"/>
<accession>A0ABQ0KCI5</accession>
<organism evidence="1 2">
    <name type="scientific">Mycolicibacterium novocastrense</name>
    <name type="common">Mycobacterium novocastrense</name>
    <dbReference type="NCBI Taxonomy" id="59813"/>
    <lineage>
        <taxon>Bacteria</taxon>
        <taxon>Bacillati</taxon>
        <taxon>Actinomycetota</taxon>
        <taxon>Actinomycetes</taxon>
        <taxon>Mycobacteriales</taxon>
        <taxon>Mycobacteriaceae</taxon>
        <taxon>Mycolicibacterium</taxon>
    </lineage>
</organism>
<evidence type="ECO:0000313" key="2">
    <source>
        <dbReference type="Proteomes" id="UP000069773"/>
    </source>
</evidence>
<sequence length="78" mass="8423">MKLASPTRIGETGEDTVDILRLCAIPDFGAPGCGDRNEIPRNRRPRVRYVCTVARSGRRAVSRIVNSVARVTAAAAIT</sequence>
<evidence type="ECO:0000313" key="1">
    <source>
        <dbReference type="EMBL" id="GAT06968.1"/>
    </source>
</evidence>
<gene>
    <name evidence="1" type="ORF">RMCN_0101</name>
</gene>